<dbReference type="Gene3D" id="2.30.30.140">
    <property type="match status" value="1"/>
</dbReference>
<evidence type="ECO:0000313" key="3">
    <source>
        <dbReference type="EnsemblPlants" id="LPERR12G16880.1"/>
    </source>
</evidence>
<evidence type="ECO:0000259" key="2">
    <source>
        <dbReference type="PROSITE" id="PS50812"/>
    </source>
</evidence>
<feature type="region of interest" description="Disordered" evidence="1">
    <location>
        <begin position="262"/>
        <end position="282"/>
    </location>
</feature>
<dbReference type="AlphaFoldDB" id="A0A0D9Y1U9"/>
<dbReference type="eggNOG" id="ENOG502QU7H">
    <property type="taxonomic scope" value="Eukaryota"/>
</dbReference>
<keyword evidence="4" id="KW-1185">Reference proteome</keyword>
<sequence length="821" mass="87624">MAETLTPQTLAPAPAAGDLVWAKSKRRPWWPARLLPDGRVSYLSAAADDSPCRASDLRPFAHPDADLMARATTARAFVAAVQLAQSHSAALLQAHLTCPCASDSVSPPPSPLPNLPPSAFLDSLRHAALDASSVGLLDLPRLKSWAAAFAQGWGPSGPGRYPRRAVADLVDKIDLDVPAAAWDAQEQDTRAPFDVPQETPTQKKRSVAELMDGNDDDKTQTTMPREGRVDTTTVLSNKRERKKSKYLSPPYTNLGGVALVQKASDSPKQSPPAAAEDDEKVLPKPLQENVAAQEVLLLVRKAGIDVFHRARSMKAVNAFISIYRSSLFVEGADYKSYKAHKCPAENPFANADADSHAALSPSKCVFKRSRKQDQDGIGTSSSTKKEKRGKKSPAPALGCGVTITPAIPIRQVRAEDIRSPAKPGSGPRGMAVCVQLDKSKPDFKIPTPASVKVTKEPVQEQDQANGGSVLKPPADACMNLSDQPAKQNDTGTEEARQLHTNIQAETAAQRIVVDVPVRRVPMEPLKCEANIPVHKDELTTAAVAVTDKSVPLPVSEDVIQSQLTDGNKEHASAEVRTVQESYASLEAMVPEMLMKAETANGTNVAAASNALKDEGQRVEQPSLKKMVHGASVNHSSGEAAISSAFPDLANSTPKKKKKKTAEHFGNPAALLLDFAKGVVLPSKEELLSAFGKFGLLIESETEIVKHTHSARVVFGKSAEAEAAYNSADTLGMFGPPFATPRLHYLPPIKLSVPSPSPKPPLTDIRKNLETMISSLAGHSSVKKAAPSDGSKQMPENLLGDMQGLLAKVNKMLSGPSAGTPH</sequence>
<dbReference type="PROSITE" id="PS50812">
    <property type="entry name" value="PWWP"/>
    <property type="match status" value="1"/>
</dbReference>
<dbReference type="HOGENOM" id="CLU_018162_0_0_1"/>
<protein>
    <recommendedName>
        <fullName evidence="2">PWWP domain-containing protein</fullName>
    </recommendedName>
</protein>
<evidence type="ECO:0000313" key="4">
    <source>
        <dbReference type="Proteomes" id="UP000032180"/>
    </source>
</evidence>
<accession>A0A0D9Y1U9</accession>
<feature type="domain" description="PWWP" evidence="2">
    <location>
        <begin position="16"/>
        <end position="64"/>
    </location>
</feature>
<organism evidence="3 4">
    <name type="scientific">Leersia perrieri</name>
    <dbReference type="NCBI Taxonomy" id="77586"/>
    <lineage>
        <taxon>Eukaryota</taxon>
        <taxon>Viridiplantae</taxon>
        <taxon>Streptophyta</taxon>
        <taxon>Embryophyta</taxon>
        <taxon>Tracheophyta</taxon>
        <taxon>Spermatophyta</taxon>
        <taxon>Magnoliopsida</taxon>
        <taxon>Liliopsida</taxon>
        <taxon>Poales</taxon>
        <taxon>Poaceae</taxon>
        <taxon>BOP clade</taxon>
        <taxon>Oryzoideae</taxon>
        <taxon>Oryzeae</taxon>
        <taxon>Oryzinae</taxon>
        <taxon>Leersia</taxon>
    </lineage>
</organism>
<dbReference type="InterPro" id="IPR000313">
    <property type="entry name" value="PWWP_dom"/>
</dbReference>
<dbReference type="EnsemblPlants" id="LPERR12G16880.1">
    <property type="protein sequence ID" value="LPERR12G16880.1"/>
    <property type="gene ID" value="LPERR12G16880"/>
</dbReference>
<dbReference type="SUPFAM" id="SSF63748">
    <property type="entry name" value="Tudor/PWWP/MBT"/>
    <property type="match status" value="1"/>
</dbReference>
<evidence type="ECO:0000256" key="1">
    <source>
        <dbReference type="SAM" id="MobiDB-lite"/>
    </source>
</evidence>
<dbReference type="PANTHER" id="PTHR35491:SF12">
    <property type="entry name" value="RRM DOMAIN-CONTAINING PROTEIN"/>
    <property type="match status" value="1"/>
</dbReference>
<reference evidence="3" key="3">
    <citation type="submission" date="2015-04" db="UniProtKB">
        <authorList>
            <consortium name="EnsemblPlants"/>
        </authorList>
    </citation>
    <scope>IDENTIFICATION</scope>
</reference>
<name>A0A0D9Y1U9_9ORYZ</name>
<feature type="region of interest" description="Disordered" evidence="1">
    <location>
        <begin position="185"/>
        <end position="250"/>
    </location>
</feature>
<reference evidence="3 4" key="1">
    <citation type="submission" date="2012-08" db="EMBL/GenBank/DDBJ databases">
        <title>Oryza genome evolution.</title>
        <authorList>
            <person name="Wing R.A."/>
        </authorList>
    </citation>
    <scope>NUCLEOTIDE SEQUENCE</scope>
</reference>
<feature type="region of interest" description="Disordered" evidence="1">
    <location>
        <begin position="368"/>
        <end position="397"/>
    </location>
</feature>
<dbReference type="Proteomes" id="UP000032180">
    <property type="component" value="Chromosome 12"/>
</dbReference>
<dbReference type="Gramene" id="LPERR12G16880.1">
    <property type="protein sequence ID" value="LPERR12G16880.1"/>
    <property type="gene ID" value="LPERR12G16880"/>
</dbReference>
<dbReference type="CDD" id="cd05162">
    <property type="entry name" value="PWWP"/>
    <property type="match status" value="1"/>
</dbReference>
<dbReference type="PANTHER" id="PTHR35491">
    <property type="entry name" value="OS12G0638500-LIKE PROTEIN"/>
    <property type="match status" value="1"/>
</dbReference>
<proteinExistence type="predicted"/>
<reference evidence="4" key="2">
    <citation type="submission" date="2013-12" db="EMBL/GenBank/DDBJ databases">
        <authorList>
            <person name="Yu Y."/>
            <person name="Lee S."/>
            <person name="de Baynast K."/>
            <person name="Wissotski M."/>
            <person name="Liu L."/>
            <person name="Talag J."/>
            <person name="Goicoechea J."/>
            <person name="Angelova A."/>
            <person name="Jetty R."/>
            <person name="Kudrna D."/>
            <person name="Golser W."/>
            <person name="Rivera L."/>
            <person name="Zhang J."/>
            <person name="Wing R."/>
        </authorList>
    </citation>
    <scope>NUCLEOTIDE SEQUENCE</scope>
</reference>